<dbReference type="EMBL" id="CP034562">
    <property type="protein sequence ID" value="AZQ63046.1"/>
    <property type="molecule type" value="Genomic_DNA"/>
</dbReference>
<dbReference type="AlphaFoldDB" id="A0A3S9P4B5"/>
<dbReference type="InterPro" id="IPR047150">
    <property type="entry name" value="SGT"/>
</dbReference>
<dbReference type="Gene3D" id="1.25.40.10">
    <property type="entry name" value="Tetratricopeptide repeat domain"/>
    <property type="match status" value="1"/>
</dbReference>
<dbReference type="GO" id="GO:0060090">
    <property type="term" value="F:molecular adaptor activity"/>
    <property type="evidence" value="ECO:0007669"/>
    <property type="project" value="TreeGrafter"/>
</dbReference>
<dbReference type="PROSITE" id="PS50005">
    <property type="entry name" value="TPR"/>
    <property type="match status" value="1"/>
</dbReference>
<dbReference type="InterPro" id="IPR011990">
    <property type="entry name" value="TPR-like_helical_dom_sf"/>
</dbReference>
<evidence type="ECO:0000256" key="1">
    <source>
        <dbReference type="ARBA" id="ARBA00022737"/>
    </source>
</evidence>
<sequence length="161" mass="18574">MKENTTEVENLFNQLKDATDKDTILDIENSILQLWQKTDDPFLNDIIALGVEQMSNERYKDAIATFSHALIFNKECAEIFNKRAISYYMRGEFNNAIKDLKKVLELEPRHFAAMSGLSTIYKELKLEKHTLAMLHKLLLIVPNKKGLTSQAKSLRKKIKSN</sequence>
<dbReference type="GO" id="GO:0016020">
    <property type="term" value="C:membrane"/>
    <property type="evidence" value="ECO:0007669"/>
    <property type="project" value="TreeGrafter"/>
</dbReference>
<evidence type="ECO:0000256" key="3">
    <source>
        <dbReference type="PROSITE-ProRule" id="PRU00339"/>
    </source>
</evidence>
<dbReference type="GO" id="GO:0072380">
    <property type="term" value="C:TRC complex"/>
    <property type="evidence" value="ECO:0007669"/>
    <property type="project" value="TreeGrafter"/>
</dbReference>
<dbReference type="Proteomes" id="UP000267268">
    <property type="component" value="Chromosome 1"/>
</dbReference>
<accession>A0A3S9P4B5</accession>
<proteinExistence type="predicted"/>
<keyword evidence="1" id="KW-0677">Repeat</keyword>
<feature type="repeat" description="TPR" evidence="3">
    <location>
        <begin position="77"/>
        <end position="110"/>
    </location>
</feature>
<reference evidence="4 5" key="1">
    <citation type="submission" date="2018-12" db="EMBL/GenBank/DDBJ databases">
        <title>Flammeovirga pectinis sp. nov., isolated from the gut of the Korean scallop, Patinopecten yessoensis.</title>
        <authorList>
            <person name="Bae J.-W."/>
            <person name="Jeong Y.-S."/>
            <person name="Kang W."/>
        </authorList>
    </citation>
    <scope>NUCLEOTIDE SEQUENCE [LARGE SCALE GENOMIC DNA]</scope>
    <source>
        <strain evidence="4 5">L12M1</strain>
    </source>
</reference>
<gene>
    <name evidence="4" type="ORF">EI427_12610</name>
</gene>
<dbReference type="InterPro" id="IPR019734">
    <property type="entry name" value="TPR_rpt"/>
</dbReference>
<dbReference type="PANTHER" id="PTHR45831:SF2">
    <property type="entry name" value="LD24721P"/>
    <property type="match status" value="1"/>
</dbReference>
<keyword evidence="2 3" id="KW-0802">TPR repeat</keyword>
<dbReference type="OrthoDB" id="9815010at2"/>
<dbReference type="RefSeq" id="WP_126615158.1">
    <property type="nucleotide sequence ID" value="NZ_CP034562.1"/>
</dbReference>
<keyword evidence="5" id="KW-1185">Reference proteome</keyword>
<name>A0A3S9P4B5_9BACT</name>
<evidence type="ECO:0000313" key="4">
    <source>
        <dbReference type="EMBL" id="AZQ63046.1"/>
    </source>
</evidence>
<dbReference type="PANTHER" id="PTHR45831">
    <property type="entry name" value="LD24721P"/>
    <property type="match status" value="1"/>
</dbReference>
<dbReference type="KEGG" id="fll:EI427_12610"/>
<dbReference type="SUPFAM" id="SSF48452">
    <property type="entry name" value="TPR-like"/>
    <property type="match status" value="1"/>
</dbReference>
<dbReference type="GO" id="GO:0006620">
    <property type="term" value="P:post-translational protein targeting to endoplasmic reticulum membrane"/>
    <property type="evidence" value="ECO:0007669"/>
    <property type="project" value="TreeGrafter"/>
</dbReference>
<protein>
    <submittedName>
        <fullName evidence="4">Tetratricopeptide repeat protein</fullName>
    </submittedName>
</protein>
<dbReference type="Pfam" id="PF00515">
    <property type="entry name" value="TPR_1"/>
    <property type="match status" value="1"/>
</dbReference>
<dbReference type="PROSITE" id="PS50293">
    <property type="entry name" value="TPR_REGION"/>
    <property type="match status" value="1"/>
</dbReference>
<dbReference type="SMART" id="SM00028">
    <property type="entry name" value="TPR"/>
    <property type="match status" value="2"/>
</dbReference>
<evidence type="ECO:0000256" key="2">
    <source>
        <dbReference type="ARBA" id="ARBA00022803"/>
    </source>
</evidence>
<evidence type="ECO:0000313" key="5">
    <source>
        <dbReference type="Proteomes" id="UP000267268"/>
    </source>
</evidence>
<organism evidence="4 5">
    <name type="scientific">Flammeovirga pectinis</name>
    <dbReference type="NCBI Taxonomy" id="2494373"/>
    <lineage>
        <taxon>Bacteria</taxon>
        <taxon>Pseudomonadati</taxon>
        <taxon>Bacteroidota</taxon>
        <taxon>Cytophagia</taxon>
        <taxon>Cytophagales</taxon>
        <taxon>Flammeovirgaceae</taxon>
        <taxon>Flammeovirga</taxon>
    </lineage>
</organism>